<gene>
    <name evidence="2" type="ORF">KC01_LOCUS10634</name>
</gene>
<evidence type="ECO:0000313" key="2">
    <source>
        <dbReference type="EMBL" id="CAL1579614.1"/>
    </source>
</evidence>
<feature type="region of interest" description="Disordered" evidence="1">
    <location>
        <begin position="1"/>
        <end position="50"/>
    </location>
</feature>
<proteinExistence type="predicted"/>
<dbReference type="EMBL" id="OZ035836">
    <property type="protein sequence ID" value="CAL1579614.1"/>
    <property type="molecule type" value="Genomic_DNA"/>
</dbReference>
<feature type="compositionally biased region" description="Basic and acidic residues" evidence="1">
    <location>
        <begin position="27"/>
        <end position="50"/>
    </location>
</feature>
<dbReference type="AlphaFoldDB" id="A0AAV2JQ14"/>
<keyword evidence="3" id="KW-1185">Reference proteome</keyword>
<organism evidence="2 3">
    <name type="scientific">Knipowitschia caucasica</name>
    <name type="common">Caucasian dwarf goby</name>
    <name type="synonym">Pomatoschistus caucasicus</name>
    <dbReference type="NCBI Taxonomy" id="637954"/>
    <lineage>
        <taxon>Eukaryota</taxon>
        <taxon>Metazoa</taxon>
        <taxon>Chordata</taxon>
        <taxon>Craniata</taxon>
        <taxon>Vertebrata</taxon>
        <taxon>Euteleostomi</taxon>
        <taxon>Actinopterygii</taxon>
        <taxon>Neopterygii</taxon>
        <taxon>Teleostei</taxon>
        <taxon>Neoteleostei</taxon>
        <taxon>Acanthomorphata</taxon>
        <taxon>Gobiaria</taxon>
        <taxon>Gobiiformes</taxon>
        <taxon>Gobioidei</taxon>
        <taxon>Gobiidae</taxon>
        <taxon>Gobiinae</taxon>
        <taxon>Knipowitschia</taxon>
    </lineage>
</organism>
<reference evidence="2 3" key="1">
    <citation type="submission" date="2024-04" db="EMBL/GenBank/DDBJ databases">
        <authorList>
            <person name="Waldvogel A.-M."/>
            <person name="Schoenle A."/>
        </authorList>
    </citation>
    <scope>NUCLEOTIDE SEQUENCE [LARGE SCALE GENOMIC DNA]</scope>
</reference>
<evidence type="ECO:0000313" key="3">
    <source>
        <dbReference type="Proteomes" id="UP001497482"/>
    </source>
</evidence>
<sequence length="127" mass="13865">MEEGGSNRFRRRREEAEEAEEAEDAEEAKADPCARRWRDAPAGVQRKEQRATTFHSLCVSACLGREGLDRATSITSRSGMRCRRAARPPQPPGWWVGGGWGGGGGVAHPPGTQVHTITPSAFHPTCR</sequence>
<evidence type="ECO:0000256" key="1">
    <source>
        <dbReference type="SAM" id="MobiDB-lite"/>
    </source>
</evidence>
<accession>A0AAV2JQ14</accession>
<dbReference type="Proteomes" id="UP001497482">
    <property type="component" value="Chromosome 14"/>
</dbReference>
<name>A0AAV2JQ14_KNICA</name>
<feature type="compositionally biased region" description="Acidic residues" evidence="1">
    <location>
        <begin position="16"/>
        <end position="26"/>
    </location>
</feature>
<protein>
    <submittedName>
        <fullName evidence="2">Uncharacterized protein</fullName>
    </submittedName>
</protein>